<keyword evidence="1" id="KW-0378">Hydrolase</keyword>
<dbReference type="Proteomes" id="UP000187344">
    <property type="component" value="Unassembled WGS sequence"/>
</dbReference>
<reference evidence="1 2" key="1">
    <citation type="submission" date="2016-12" db="EMBL/GenBank/DDBJ databases">
        <title>Comparative genomics of Bartonella apis.</title>
        <authorList>
            <person name="Engel P."/>
        </authorList>
    </citation>
    <scope>NUCLEOTIDE SEQUENCE [LARGE SCALE GENOMIC DNA]</scope>
    <source>
        <strain evidence="1 2">PEB0149</strain>
    </source>
</reference>
<sequence length="292" mass="32682">MDLMSVTAFQYSEPAELRVPFLFNSPHSGRIYPKSFLEQSVLDNFTIRISEDSYVDLLFNGVVGLGAAFMAANFPRAFLDVNRERYELDPDMFFEPLPESVPKPSMRVLAGLGTIPKIVATGVQIYNGRIHLDDAMERIEKLYVPYHDHLAAKLGTMRNRFGFAVLIDCHSMPGKLKFFDGGGQPDFILGDQNGQSCANAFVEYAAECLSRKGYQVALNRPYSGGFITTHYGRPSENIHALQIEINRSLYLDEITREANTNFDILQSDLIALSADLMAFPEQELMVCKAAAE</sequence>
<proteinExistence type="predicted"/>
<dbReference type="GeneID" id="92992413"/>
<protein>
    <submittedName>
        <fullName evidence="1">N-formylglutamate amidohydrolase</fullName>
    </submittedName>
</protein>
<comment type="caution">
    <text evidence="1">The sequence shown here is derived from an EMBL/GenBank/DDBJ whole genome shotgun (WGS) entry which is preliminary data.</text>
</comment>
<dbReference type="GO" id="GO:0016787">
    <property type="term" value="F:hydrolase activity"/>
    <property type="evidence" value="ECO:0007669"/>
    <property type="project" value="UniProtKB-KW"/>
</dbReference>
<organism evidence="1 2">
    <name type="scientific">Bartonella apis</name>
    <dbReference type="NCBI Taxonomy" id="1686310"/>
    <lineage>
        <taxon>Bacteria</taxon>
        <taxon>Pseudomonadati</taxon>
        <taxon>Pseudomonadota</taxon>
        <taxon>Alphaproteobacteria</taxon>
        <taxon>Hyphomicrobiales</taxon>
        <taxon>Bartonellaceae</taxon>
        <taxon>Bartonella</taxon>
    </lineage>
</organism>
<dbReference type="EMBL" id="LXYT01000003">
    <property type="protein sequence ID" value="OLY42960.1"/>
    <property type="molecule type" value="Genomic_DNA"/>
</dbReference>
<gene>
    <name evidence="1" type="ORF">PEB0149_003770</name>
</gene>
<name>A0A1R0F7M4_9HYPH</name>
<accession>A0A1R0F7M4</accession>
<dbReference type="OrthoDB" id="9802050at2"/>
<keyword evidence="2" id="KW-1185">Reference proteome</keyword>
<evidence type="ECO:0000313" key="2">
    <source>
        <dbReference type="Proteomes" id="UP000187344"/>
    </source>
</evidence>
<dbReference type="AlphaFoldDB" id="A0A1R0F7M4"/>
<dbReference type="Pfam" id="PF05013">
    <property type="entry name" value="FGase"/>
    <property type="match status" value="1"/>
</dbReference>
<dbReference type="InterPro" id="IPR007709">
    <property type="entry name" value="N-FG_amidohydro"/>
</dbReference>
<dbReference type="Gene3D" id="3.40.630.40">
    <property type="entry name" value="Zn-dependent exopeptidases"/>
    <property type="match status" value="1"/>
</dbReference>
<evidence type="ECO:0000313" key="1">
    <source>
        <dbReference type="EMBL" id="OLY42960.1"/>
    </source>
</evidence>
<dbReference type="SUPFAM" id="SSF53187">
    <property type="entry name" value="Zn-dependent exopeptidases"/>
    <property type="match status" value="1"/>
</dbReference>
<dbReference type="RefSeq" id="WP_075870786.1">
    <property type="nucleotide sequence ID" value="NZ_CALYQA010000003.1"/>
</dbReference>